<evidence type="ECO:0000313" key="1">
    <source>
        <dbReference type="EMBL" id="VFR16992.1"/>
    </source>
</evidence>
<name>A0A484NTV8_9ZZZZ</name>
<accession>A0A484NTV8</accession>
<organism evidence="1">
    <name type="scientific">plant metagenome</name>
    <dbReference type="NCBI Taxonomy" id="1297885"/>
    <lineage>
        <taxon>unclassified sequences</taxon>
        <taxon>metagenomes</taxon>
        <taxon>organismal metagenomes</taxon>
    </lineage>
</organism>
<proteinExistence type="predicted"/>
<dbReference type="EMBL" id="CAADHY010000008">
    <property type="protein sequence ID" value="VFR16992.1"/>
    <property type="molecule type" value="Genomic_DNA"/>
</dbReference>
<reference evidence="1" key="1">
    <citation type="submission" date="2019-03" db="EMBL/GenBank/DDBJ databases">
        <authorList>
            <person name="Danneels B."/>
        </authorList>
    </citation>
    <scope>NUCLEOTIDE SEQUENCE</scope>
</reference>
<sequence length="277" mass="30473">MTPMRSYSLRAVALWLAGALAALSLSVQAAEVPRAGPPAVPPDDATGDIISAYRAAMARYIGEQPGYVMPAYRAELDDALARQDMWRITALTKQHVVDLPSLSVQANWERLVVYTGAPASMAYVYADSLWTLGRKLEDSARDTPDQAESLRAQAAQVRQTAVAHALYAVAVAEVESRRCRDAEALVFWEDSVRRGQAALWDYARAMPEDQQRALLRYAHDLDIRVAPMRGPDALLCGKGRLPAAGEEVFVPQSQADRGRAQTRKRLSTILATWVKPK</sequence>
<protein>
    <submittedName>
        <fullName evidence="1">Uncharacterized protein</fullName>
    </submittedName>
</protein>
<gene>
    <name evidence="1" type="ORF">AMP9_0507</name>
</gene>
<dbReference type="AlphaFoldDB" id="A0A484NTV8"/>